<evidence type="ECO:0000256" key="1">
    <source>
        <dbReference type="SAM" id="Phobius"/>
    </source>
</evidence>
<dbReference type="EMBL" id="CP000471">
    <property type="protein sequence ID" value="ABK43069.1"/>
    <property type="molecule type" value="Genomic_DNA"/>
</dbReference>
<gene>
    <name evidence="2" type="ordered locus">Mmc1_0544</name>
</gene>
<sequence precursor="true">MRLNRQALPTRSVRRVKMRQAVILGAGVALMWLVSALCILGWQGLSQDMGWAVSIIALLVASGTLMHYLVQFMSGGWESVDEAMQRSNRISSQLR</sequence>
<reference evidence="2 3" key="2">
    <citation type="journal article" date="2012" name="Int. J. Syst. Evol. Microbiol.">
        <title>Magnetococcus marinus gen. nov., sp. nov., a marine, magnetotactic bacterium that represents a novel lineage (Magnetococcaceae fam. nov.; Magnetococcales ord. nov.) at the base of the Alphaproteobacteria.</title>
        <authorList>
            <person name="Bazylinski D.A."/>
            <person name="Williams T.J."/>
            <person name="Lefevre C.T."/>
            <person name="Berg R.J."/>
            <person name="Zhang C.L."/>
            <person name="Bowser S.S."/>
            <person name="Dean A.J."/>
            <person name="Beveridge T.J."/>
        </authorList>
    </citation>
    <scope>NUCLEOTIDE SEQUENCE [LARGE SCALE GENOMIC DNA]</scope>
    <source>
        <strain evidence="3">ATCC BAA-1437 / JCM 17883 / MC-1</strain>
    </source>
</reference>
<evidence type="ECO:0000313" key="2">
    <source>
        <dbReference type="EMBL" id="ABK43069.1"/>
    </source>
</evidence>
<dbReference type="AlphaFoldDB" id="A0L526"/>
<name>A0L526_MAGMM</name>
<reference evidence="3" key="1">
    <citation type="journal article" date="2009" name="Appl. Environ. Microbiol.">
        <title>Complete genome sequence of the chemolithoautotrophic marine magnetotactic coccus strain MC-1.</title>
        <authorList>
            <person name="Schubbe S."/>
            <person name="Williams T.J."/>
            <person name="Xie G."/>
            <person name="Kiss H.E."/>
            <person name="Brettin T.S."/>
            <person name="Martinez D."/>
            <person name="Ross C.A."/>
            <person name="Schuler D."/>
            <person name="Cox B.L."/>
            <person name="Nealson K.H."/>
            <person name="Bazylinski D.A."/>
        </authorList>
    </citation>
    <scope>NUCLEOTIDE SEQUENCE [LARGE SCALE GENOMIC DNA]</scope>
    <source>
        <strain evidence="3">ATCC BAA-1437 / JCM 17883 / MC-1</strain>
    </source>
</reference>
<evidence type="ECO:0000313" key="3">
    <source>
        <dbReference type="Proteomes" id="UP000002586"/>
    </source>
</evidence>
<protein>
    <submittedName>
        <fullName evidence="2">Uncharacterized protein</fullName>
    </submittedName>
</protein>
<keyword evidence="1" id="KW-0472">Membrane</keyword>
<accession>A0L526</accession>
<dbReference type="Proteomes" id="UP000002586">
    <property type="component" value="Chromosome"/>
</dbReference>
<keyword evidence="1" id="KW-0812">Transmembrane</keyword>
<keyword evidence="3" id="KW-1185">Reference proteome</keyword>
<dbReference type="KEGG" id="mgm:Mmc1_0544"/>
<proteinExistence type="predicted"/>
<keyword evidence="1" id="KW-1133">Transmembrane helix</keyword>
<organism evidence="2 3">
    <name type="scientific">Magnetococcus marinus (strain ATCC BAA-1437 / JCM 17883 / MC-1)</name>
    <dbReference type="NCBI Taxonomy" id="156889"/>
    <lineage>
        <taxon>Bacteria</taxon>
        <taxon>Pseudomonadati</taxon>
        <taxon>Pseudomonadota</taxon>
        <taxon>Magnetococcia</taxon>
        <taxon>Magnetococcales</taxon>
        <taxon>Magnetococcaceae</taxon>
        <taxon>Magnetococcus</taxon>
    </lineage>
</organism>
<feature type="transmembrane region" description="Helical" evidence="1">
    <location>
        <begin position="21"/>
        <end position="43"/>
    </location>
</feature>
<feature type="transmembrane region" description="Helical" evidence="1">
    <location>
        <begin position="49"/>
        <end position="70"/>
    </location>
</feature>
<dbReference type="HOGENOM" id="CLU_2369486_0_0_5"/>